<dbReference type="Gene3D" id="1.20.1250.20">
    <property type="entry name" value="MFS general substrate transporter like domains"/>
    <property type="match status" value="1"/>
</dbReference>
<feature type="transmembrane region" description="Helical" evidence="6">
    <location>
        <begin position="307"/>
        <end position="328"/>
    </location>
</feature>
<organism evidence="8 9">
    <name type="scientific">Sphingosinicella xenopeptidilytica</name>
    <dbReference type="NCBI Taxonomy" id="364098"/>
    <lineage>
        <taxon>Bacteria</taxon>
        <taxon>Pseudomonadati</taxon>
        <taxon>Pseudomonadota</taxon>
        <taxon>Alphaproteobacteria</taxon>
        <taxon>Sphingomonadales</taxon>
        <taxon>Sphingosinicellaceae</taxon>
        <taxon>Sphingosinicella</taxon>
    </lineage>
</organism>
<feature type="transmembrane region" description="Helical" evidence="6">
    <location>
        <begin position="106"/>
        <end position="127"/>
    </location>
</feature>
<sequence length="446" mass="46268">MTGVQKGRIRDWLVVLLLMAALILSFVDRIALSLLVDPIRADLGISDAEIGLLQGIAFGLFFAVMGLPLGWLADRWTRKGTIMLGVALWSAATAACGLSSNFVQLLLARIGVGAGEAALAPASYSIVHDRFPKEQLGRAISLFQVGGVIGAGLALVITGYVYRYFSDGGGAGLPFVADLRPWQQTFVAIAAPGALFVALIALIKEPERVPGEAGEAGVRGEQKLGMVAAVKARAALYVPLFLGMSGVIMTSYALVSWMPAVLGREFGWSTDEVGARYGFTVLLASPVGLLAGGWLADVIVRRGAANAHVRVAALAALIGLPFALLLSVPQGPYGLLLVAAGLHFAVSMPMGVVPAFLQLATPQDARAQVSGLYVLVINVIGLGLGPTLVGALSTGMATDAGDLRSAMSLVVGPAMFASTAVMALLARATWFGLGGRSVLMPAYKKS</sequence>
<dbReference type="Pfam" id="PF07690">
    <property type="entry name" value="MFS_1"/>
    <property type="match status" value="1"/>
</dbReference>
<dbReference type="SUPFAM" id="SSF103473">
    <property type="entry name" value="MFS general substrate transporter"/>
    <property type="match status" value="1"/>
</dbReference>
<feature type="transmembrane region" description="Helical" evidence="6">
    <location>
        <begin position="52"/>
        <end position="73"/>
    </location>
</feature>
<evidence type="ECO:0000256" key="4">
    <source>
        <dbReference type="ARBA" id="ARBA00022989"/>
    </source>
</evidence>
<dbReference type="InterPro" id="IPR036259">
    <property type="entry name" value="MFS_trans_sf"/>
</dbReference>
<dbReference type="PROSITE" id="PS50850">
    <property type="entry name" value="MFS"/>
    <property type="match status" value="1"/>
</dbReference>
<comment type="subcellular location">
    <subcellularLocation>
        <location evidence="1">Membrane</location>
        <topology evidence="1">Multi-pass membrane protein</topology>
    </subcellularLocation>
</comment>
<accession>A0ABW3C5H4</accession>
<protein>
    <submittedName>
        <fullName evidence="8">MFS transporter</fullName>
    </submittedName>
</protein>
<name>A0ABW3C5H4_SPHXN</name>
<feature type="transmembrane region" description="Helical" evidence="6">
    <location>
        <begin position="405"/>
        <end position="426"/>
    </location>
</feature>
<keyword evidence="4 6" id="KW-1133">Transmembrane helix</keyword>
<proteinExistence type="predicted"/>
<feature type="domain" description="Major facilitator superfamily (MFS) profile" evidence="7">
    <location>
        <begin position="14"/>
        <end position="430"/>
    </location>
</feature>
<keyword evidence="3 6" id="KW-0812">Transmembrane</keyword>
<evidence type="ECO:0000256" key="1">
    <source>
        <dbReference type="ARBA" id="ARBA00004141"/>
    </source>
</evidence>
<dbReference type="RefSeq" id="WP_381490698.1">
    <property type="nucleotide sequence ID" value="NZ_JBHTIK010000005.1"/>
</dbReference>
<dbReference type="PANTHER" id="PTHR23505:SF79">
    <property type="entry name" value="PROTEIN SPINSTER"/>
    <property type="match status" value="1"/>
</dbReference>
<gene>
    <name evidence="8" type="ORF">ACFQ00_11625</name>
</gene>
<dbReference type="PANTHER" id="PTHR23505">
    <property type="entry name" value="SPINSTER"/>
    <property type="match status" value="1"/>
</dbReference>
<feature type="transmembrane region" description="Helical" evidence="6">
    <location>
        <begin position="12"/>
        <end position="32"/>
    </location>
</feature>
<comment type="caution">
    <text evidence="8">The sequence shown here is derived from an EMBL/GenBank/DDBJ whole genome shotgun (WGS) entry which is preliminary data.</text>
</comment>
<feature type="transmembrane region" description="Helical" evidence="6">
    <location>
        <begin position="234"/>
        <end position="255"/>
    </location>
</feature>
<evidence type="ECO:0000256" key="6">
    <source>
        <dbReference type="SAM" id="Phobius"/>
    </source>
</evidence>
<dbReference type="InterPro" id="IPR044770">
    <property type="entry name" value="MFS_spinster-like"/>
</dbReference>
<feature type="transmembrane region" description="Helical" evidence="6">
    <location>
        <begin position="182"/>
        <end position="203"/>
    </location>
</feature>
<evidence type="ECO:0000259" key="7">
    <source>
        <dbReference type="PROSITE" id="PS50850"/>
    </source>
</evidence>
<reference evidence="9" key="1">
    <citation type="journal article" date="2019" name="Int. J. Syst. Evol. Microbiol.">
        <title>The Global Catalogue of Microorganisms (GCM) 10K type strain sequencing project: providing services to taxonomists for standard genome sequencing and annotation.</title>
        <authorList>
            <consortium name="The Broad Institute Genomics Platform"/>
            <consortium name="The Broad Institute Genome Sequencing Center for Infectious Disease"/>
            <person name="Wu L."/>
            <person name="Ma J."/>
        </authorList>
    </citation>
    <scope>NUCLEOTIDE SEQUENCE [LARGE SCALE GENOMIC DNA]</scope>
    <source>
        <strain evidence="9">CCUG 52537</strain>
    </source>
</reference>
<keyword evidence="5 6" id="KW-0472">Membrane</keyword>
<feature type="transmembrane region" description="Helical" evidence="6">
    <location>
        <begin position="139"/>
        <end position="162"/>
    </location>
</feature>
<dbReference type="InterPro" id="IPR020846">
    <property type="entry name" value="MFS_dom"/>
</dbReference>
<dbReference type="InterPro" id="IPR011701">
    <property type="entry name" value="MFS"/>
</dbReference>
<feature type="transmembrane region" description="Helical" evidence="6">
    <location>
        <begin position="372"/>
        <end position="393"/>
    </location>
</feature>
<keyword evidence="2" id="KW-0813">Transport</keyword>
<keyword evidence="9" id="KW-1185">Reference proteome</keyword>
<dbReference type="EMBL" id="JBHTIK010000005">
    <property type="protein sequence ID" value="MFD0848977.1"/>
    <property type="molecule type" value="Genomic_DNA"/>
</dbReference>
<evidence type="ECO:0000256" key="3">
    <source>
        <dbReference type="ARBA" id="ARBA00022692"/>
    </source>
</evidence>
<evidence type="ECO:0000256" key="5">
    <source>
        <dbReference type="ARBA" id="ARBA00023136"/>
    </source>
</evidence>
<feature type="transmembrane region" description="Helical" evidence="6">
    <location>
        <begin position="334"/>
        <end position="360"/>
    </location>
</feature>
<evidence type="ECO:0000313" key="8">
    <source>
        <dbReference type="EMBL" id="MFD0848977.1"/>
    </source>
</evidence>
<feature type="transmembrane region" description="Helical" evidence="6">
    <location>
        <begin position="80"/>
        <end position="100"/>
    </location>
</feature>
<dbReference type="Proteomes" id="UP001597124">
    <property type="component" value="Unassembled WGS sequence"/>
</dbReference>
<evidence type="ECO:0000313" key="9">
    <source>
        <dbReference type="Proteomes" id="UP001597124"/>
    </source>
</evidence>
<evidence type="ECO:0000256" key="2">
    <source>
        <dbReference type="ARBA" id="ARBA00022448"/>
    </source>
</evidence>
<feature type="transmembrane region" description="Helical" evidence="6">
    <location>
        <begin position="275"/>
        <end position="295"/>
    </location>
</feature>